<dbReference type="OrthoDB" id="4525710at2759"/>
<dbReference type="Proteomes" id="UP000758603">
    <property type="component" value="Unassembled WGS sequence"/>
</dbReference>
<dbReference type="AlphaFoldDB" id="A0A9P8UPN0"/>
<comment type="caution">
    <text evidence="1">The sequence shown here is derived from an EMBL/GenBank/DDBJ whole genome shotgun (WGS) entry which is preliminary data.</text>
</comment>
<dbReference type="EMBL" id="JAGPXC010000003">
    <property type="protein sequence ID" value="KAH6655811.1"/>
    <property type="molecule type" value="Genomic_DNA"/>
</dbReference>
<accession>A0A9P8UPN0</accession>
<evidence type="ECO:0000313" key="1">
    <source>
        <dbReference type="EMBL" id="KAH6655811.1"/>
    </source>
</evidence>
<protein>
    <submittedName>
        <fullName evidence="1">Uncharacterized protein</fullName>
    </submittedName>
</protein>
<name>A0A9P8UPN0_9PEZI</name>
<organism evidence="1 2">
    <name type="scientific">Truncatella angustata</name>
    <dbReference type="NCBI Taxonomy" id="152316"/>
    <lineage>
        <taxon>Eukaryota</taxon>
        <taxon>Fungi</taxon>
        <taxon>Dikarya</taxon>
        <taxon>Ascomycota</taxon>
        <taxon>Pezizomycotina</taxon>
        <taxon>Sordariomycetes</taxon>
        <taxon>Xylariomycetidae</taxon>
        <taxon>Amphisphaeriales</taxon>
        <taxon>Sporocadaceae</taxon>
        <taxon>Truncatella</taxon>
    </lineage>
</organism>
<keyword evidence="2" id="KW-1185">Reference proteome</keyword>
<sequence>MKSSQAGLGAWTHLSGVTLLLNSVSNFMGKGGLGEAASWIVLRQDMFFSMTKSHPLRIHLESYTMSSAFTDNSAESFANRIVFLCARIQAHVFGPDSRATAHQWTELKTDVDNWFQAKPWNFRPMWMDKAEAGHAFPCAWMHHPAYVVAYQNYCLARMLLAIFDPWLWEPGFDSFHKRRYANDFVLENLRLIVGLSISNPSVVPGRFLASHTLQACGTYLTDFDEQQAALAFLQDLETQCGWRSRPVIDKLIASWSMDK</sequence>
<evidence type="ECO:0000313" key="2">
    <source>
        <dbReference type="Proteomes" id="UP000758603"/>
    </source>
</evidence>
<dbReference type="RefSeq" id="XP_045960076.1">
    <property type="nucleotide sequence ID" value="XM_046095734.1"/>
</dbReference>
<proteinExistence type="predicted"/>
<reference evidence="1" key="1">
    <citation type="journal article" date="2021" name="Nat. Commun.">
        <title>Genetic determinants of endophytism in the Arabidopsis root mycobiome.</title>
        <authorList>
            <person name="Mesny F."/>
            <person name="Miyauchi S."/>
            <person name="Thiergart T."/>
            <person name="Pickel B."/>
            <person name="Atanasova L."/>
            <person name="Karlsson M."/>
            <person name="Huettel B."/>
            <person name="Barry K.W."/>
            <person name="Haridas S."/>
            <person name="Chen C."/>
            <person name="Bauer D."/>
            <person name="Andreopoulos W."/>
            <person name="Pangilinan J."/>
            <person name="LaButti K."/>
            <person name="Riley R."/>
            <person name="Lipzen A."/>
            <person name="Clum A."/>
            <person name="Drula E."/>
            <person name="Henrissat B."/>
            <person name="Kohler A."/>
            <person name="Grigoriev I.V."/>
            <person name="Martin F.M."/>
            <person name="Hacquard S."/>
        </authorList>
    </citation>
    <scope>NUCLEOTIDE SEQUENCE</scope>
    <source>
        <strain evidence="1">MPI-SDFR-AT-0073</strain>
    </source>
</reference>
<dbReference type="GeneID" id="70124627"/>
<gene>
    <name evidence="1" type="ORF">BKA67DRAFT_250094</name>
</gene>